<dbReference type="SMART" id="SM00327">
    <property type="entry name" value="VWA"/>
    <property type="match status" value="1"/>
</dbReference>
<reference evidence="5 6" key="1">
    <citation type="submission" date="2016-07" db="EMBL/GenBank/DDBJ databases">
        <title>Enhancement of antibiotic productionsby engineered nitrateutilization in actinobacteria.</title>
        <authorList>
            <person name="Meng S.C."/>
        </authorList>
    </citation>
    <scope>NUCLEOTIDE SEQUENCE [LARGE SCALE GENOMIC DNA]</scope>
    <source>
        <strain evidence="5 6">NRRL 2936</strain>
    </source>
</reference>
<gene>
    <name evidence="5" type="ORF">SLINC_1758</name>
</gene>
<evidence type="ECO:0000256" key="4">
    <source>
        <dbReference type="ARBA" id="ARBA00023136"/>
    </source>
</evidence>
<evidence type="ECO:0000256" key="3">
    <source>
        <dbReference type="ARBA" id="ARBA00022989"/>
    </source>
</evidence>
<keyword evidence="2" id="KW-0812">Transmembrane</keyword>
<evidence type="ECO:0000313" key="6">
    <source>
        <dbReference type="Proteomes" id="UP000092598"/>
    </source>
</evidence>
<proteinExistence type="predicted"/>
<dbReference type="OrthoDB" id="8882959at2"/>
<dbReference type="Pfam" id="PF07584">
    <property type="entry name" value="BatA"/>
    <property type="match status" value="1"/>
</dbReference>
<sequence length="316" mass="33711">MGLRSPGWLLLLVPLAALIAAYLLVQRRRGRYAVRFTNLDLLDKVAPRRPGWRRHVPAGAFCATLALLVLGFARPTADVQVPRERATIVVAFDTSGSMEATDVEPTRFIAAQRAALAFIDRLPERFNTGLVTFSGSATVAVPPTTDRVVLSSAIQQLTTGQGTAIGEAVIAARNAIRALDRQAETEPPPAHIVLLSDGSNTVGRSVESAAEEVAAERIPVSTIAYGTPEGMVDLGDGRTLQVPVDGPALESLASRTGGDYHEAATGEELQAVYEDIGSSVGYRTEQREIWQWFVAGGLATALIAAATSLLWFSRLP</sequence>
<accession>A0A1B1M6F2</accession>
<dbReference type="PANTHER" id="PTHR22550:SF5">
    <property type="entry name" value="LEUCINE ZIPPER PROTEIN 4"/>
    <property type="match status" value="1"/>
</dbReference>
<dbReference type="STRING" id="1915.SLINC_1758"/>
<dbReference type="AlphaFoldDB" id="A0A1B1M6F2"/>
<dbReference type="InterPro" id="IPR002035">
    <property type="entry name" value="VWF_A"/>
</dbReference>
<dbReference type="PATRIC" id="fig|1915.4.peg.1976"/>
<dbReference type="SUPFAM" id="SSF53300">
    <property type="entry name" value="vWA-like"/>
    <property type="match status" value="1"/>
</dbReference>
<dbReference type="PROSITE" id="PS50234">
    <property type="entry name" value="VWFA"/>
    <property type="match status" value="1"/>
</dbReference>
<evidence type="ECO:0000256" key="2">
    <source>
        <dbReference type="ARBA" id="ARBA00022692"/>
    </source>
</evidence>
<organism evidence="5 6">
    <name type="scientific">Streptomyces lincolnensis</name>
    <dbReference type="NCBI Taxonomy" id="1915"/>
    <lineage>
        <taxon>Bacteria</taxon>
        <taxon>Bacillati</taxon>
        <taxon>Actinomycetota</taxon>
        <taxon>Actinomycetes</taxon>
        <taxon>Kitasatosporales</taxon>
        <taxon>Streptomycetaceae</taxon>
        <taxon>Streptomyces</taxon>
    </lineage>
</organism>
<dbReference type="InterPro" id="IPR036465">
    <property type="entry name" value="vWFA_dom_sf"/>
</dbReference>
<keyword evidence="4" id="KW-0472">Membrane</keyword>
<dbReference type="RefSeq" id="WP_067429169.1">
    <property type="nucleotide sequence ID" value="NZ_CP016438.1"/>
</dbReference>
<keyword evidence="6" id="KW-1185">Reference proteome</keyword>
<dbReference type="KEGG" id="sls:SLINC_1758"/>
<keyword evidence="3" id="KW-1133">Transmembrane helix</keyword>
<keyword evidence="1" id="KW-1003">Cell membrane</keyword>
<dbReference type="Proteomes" id="UP000092598">
    <property type="component" value="Chromosome"/>
</dbReference>
<dbReference type="PANTHER" id="PTHR22550">
    <property type="entry name" value="SPORE GERMINATION PROTEIN"/>
    <property type="match status" value="1"/>
</dbReference>
<evidence type="ECO:0000313" key="5">
    <source>
        <dbReference type="EMBL" id="ANS63982.1"/>
    </source>
</evidence>
<dbReference type="InterPro" id="IPR050768">
    <property type="entry name" value="UPF0353/GerABKA_families"/>
</dbReference>
<dbReference type="InterPro" id="IPR024163">
    <property type="entry name" value="Aerotolerance_reg_N"/>
</dbReference>
<dbReference type="EMBL" id="CP016438">
    <property type="protein sequence ID" value="ANS63982.1"/>
    <property type="molecule type" value="Genomic_DNA"/>
</dbReference>
<dbReference type="Pfam" id="PF13519">
    <property type="entry name" value="VWA_2"/>
    <property type="match status" value="1"/>
</dbReference>
<name>A0A1B1M6F2_STRLN</name>
<evidence type="ECO:0000256" key="1">
    <source>
        <dbReference type="ARBA" id="ARBA00022475"/>
    </source>
</evidence>
<protein>
    <submittedName>
        <fullName evidence="5">von Willebrand factor type A</fullName>
    </submittedName>
</protein>
<dbReference type="Gene3D" id="3.40.50.410">
    <property type="entry name" value="von Willebrand factor, type A domain"/>
    <property type="match status" value="1"/>
</dbReference>